<feature type="domain" description="UspA" evidence="2">
    <location>
        <begin position="12"/>
        <end position="146"/>
    </location>
</feature>
<dbReference type="Gene3D" id="3.40.50.620">
    <property type="entry name" value="HUPs"/>
    <property type="match status" value="2"/>
</dbReference>
<feature type="domain" description="UspA" evidence="2">
    <location>
        <begin position="159"/>
        <end position="291"/>
    </location>
</feature>
<accession>A0ABV2YI78</accession>
<comment type="caution">
    <text evidence="3">The sequence shown here is derived from an EMBL/GenBank/DDBJ whole genome shotgun (WGS) entry which is preliminary data.</text>
</comment>
<evidence type="ECO:0000256" key="1">
    <source>
        <dbReference type="ARBA" id="ARBA00008791"/>
    </source>
</evidence>
<protein>
    <submittedName>
        <fullName evidence="3">Universal stress protein</fullName>
    </submittedName>
</protein>
<name>A0ABV2YI78_9ACTN</name>
<evidence type="ECO:0000259" key="2">
    <source>
        <dbReference type="Pfam" id="PF00582"/>
    </source>
</evidence>
<dbReference type="SUPFAM" id="SSF52402">
    <property type="entry name" value="Adenine nucleotide alpha hydrolases-like"/>
    <property type="match status" value="2"/>
</dbReference>
<dbReference type="PANTHER" id="PTHR46553">
    <property type="entry name" value="ADENINE NUCLEOTIDE ALPHA HYDROLASES-LIKE SUPERFAMILY PROTEIN"/>
    <property type="match status" value="1"/>
</dbReference>
<organism evidence="3 4">
    <name type="scientific">Streptomyces fragilis</name>
    <dbReference type="NCBI Taxonomy" id="67301"/>
    <lineage>
        <taxon>Bacteria</taxon>
        <taxon>Bacillati</taxon>
        <taxon>Actinomycetota</taxon>
        <taxon>Actinomycetes</taxon>
        <taxon>Kitasatosporales</taxon>
        <taxon>Streptomycetaceae</taxon>
        <taxon>Streptomyces</taxon>
    </lineage>
</organism>
<dbReference type="Pfam" id="PF00582">
    <property type="entry name" value="Usp"/>
    <property type="match status" value="2"/>
</dbReference>
<dbReference type="PRINTS" id="PR01438">
    <property type="entry name" value="UNVRSLSTRESS"/>
</dbReference>
<dbReference type="InterPro" id="IPR006016">
    <property type="entry name" value="UspA"/>
</dbReference>
<keyword evidence="4" id="KW-1185">Reference proteome</keyword>
<comment type="similarity">
    <text evidence="1">Belongs to the universal stress protein A family.</text>
</comment>
<dbReference type="RefSeq" id="WP_170145030.1">
    <property type="nucleotide sequence ID" value="NZ_BEVZ01000002.1"/>
</dbReference>
<dbReference type="Proteomes" id="UP001550850">
    <property type="component" value="Unassembled WGS sequence"/>
</dbReference>
<dbReference type="EMBL" id="JBEZUR010000018">
    <property type="protein sequence ID" value="MEU3555419.1"/>
    <property type="molecule type" value="Genomic_DNA"/>
</dbReference>
<dbReference type="InterPro" id="IPR006015">
    <property type="entry name" value="Universal_stress_UspA"/>
</dbReference>
<dbReference type="InterPro" id="IPR014729">
    <property type="entry name" value="Rossmann-like_a/b/a_fold"/>
</dbReference>
<evidence type="ECO:0000313" key="4">
    <source>
        <dbReference type="Proteomes" id="UP001550850"/>
    </source>
</evidence>
<gene>
    <name evidence="3" type="ORF">AB0E65_14555</name>
</gene>
<evidence type="ECO:0000313" key="3">
    <source>
        <dbReference type="EMBL" id="MEU3555419.1"/>
    </source>
</evidence>
<dbReference type="PANTHER" id="PTHR46553:SF3">
    <property type="entry name" value="ADENINE NUCLEOTIDE ALPHA HYDROLASES-LIKE SUPERFAMILY PROTEIN"/>
    <property type="match status" value="1"/>
</dbReference>
<reference evidence="3 4" key="1">
    <citation type="submission" date="2024-06" db="EMBL/GenBank/DDBJ databases">
        <title>The Natural Products Discovery Center: Release of the First 8490 Sequenced Strains for Exploring Actinobacteria Biosynthetic Diversity.</title>
        <authorList>
            <person name="Kalkreuter E."/>
            <person name="Kautsar S.A."/>
            <person name="Yang D."/>
            <person name="Bader C.D."/>
            <person name="Teijaro C.N."/>
            <person name="Fluegel L."/>
            <person name="Davis C.M."/>
            <person name="Simpson J.R."/>
            <person name="Lauterbach L."/>
            <person name="Steele A.D."/>
            <person name="Gui C."/>
            <person name="Meng S."/>
            <person name="Li G."/>
            <person name="Viehrig K."/>
            <person name="Ye F."/>
            <person name="Su P."/>
            <person name="Kiefer A.F."/>
            <person name="Nichols A."/>
            <person name="Cepeda A.J."/>
            <person name="Yan W."/>
            <person name="Fan B."/>
            <person name="Jiang Y."/>
            <person name="Adhikari A."/>
            <person name="Zheng C.-J."/>
            <person name="Schuster L."/>
            <person name="Cowan T.M."/>
            <person name="Smanski M.J."/>
            <person name="Chevrette M.G."/>
            <person name="De Carvalho L.P.S."/>
            <person name="Shen B."/>
        </authorList>
    </citation>
    <scope>NUCLEOTIDE SEQUENCE [LARGE SCALE GENOMIC DNA]</scope>
    <source>
        <strain evidence="3 4">NPDC038104</strain>
    </source>
</reference>
<sequence>MSTVPLPLPLPLVVGVDGSEHSLRAVDWAADEAALHGLPLRLVHASLWERYEGPALAGEIDAPAGEVSGEDILRAAALRARRRRAGLDVTTDVVPEEPEYVLLREGRRSSAVVVGTRGRGALAGALLGSVSLTVATRARCPVVVVPGDIEGRAPRPGRERVVVGVAAAPTAALRLACEEAARRRVPLTAVRAWRSPSHDPLGHRLPSGGPEEPHAARAAAELEAALADAPADLDLELRTVEGPPGRVLLEASKGAGLLVIGRRDPKHLGPRPGRVAHRVLQHGDCPVVVVPDA</sequence>
<proteinExistence type="inferred from homology"/>